<evidence type="ECO:0000313" key="2">
    <source>
        <dbReference type="Proteomes" id="UP000194204"/>
    </source>
</evidence>
<dbReference type="EMBL" id="MUBK01000052">
    <property type="protein sequence ID" value="OTA15763.1"/>
    <property type="molecule type" value="Genomic_DNA"/>
</dbReference>
<protein>
    <submittedName>
        <fullName evidence="1">Uncharacterized protein</fullName>
    </submittedName>
</protein>
<comment type="caution">
    <text evidence="1">The sequence shown here is derived from an EMBL/GenBank/DDBJ whole genome shotgun (WGS) entry which is preliminary data.</text>
</comment>
<organism evidence="1 2">
    <name type="scientific">Xenorhabdus beddingii</name>
    <dbReference type="NCBI Taxonomy" id="40578"/>
    <lineage>
        <taxon>Bacteria</taxon>
        <taxon>Pseudomonadati</taxon>
        <taxon>Pseudomonadota</taxon>
        <taxon>Gammaproteobacteria</taxon>
        <taxon>Enterobacterales</taxon>
        <taxon>Morganellaceae</taxon>
        <taxon>Xenorhabdus</taxon>
    </lineage>
</organism>
<sequence>MRKISIYSNMLCKSLSYIRNVQTHSCFRKAFDKSCYMEAELLHNIVTSLTEEDMTEHDVFFLNNHARFYLENARDKECVNYHSHENDIKNLFSLVPEHLKNQLEWPGPQ</sequence>
<dbReference type="OrthoDB" id="6919103at2"/>
<gene>
    <name evidence="1" type="ORF">Xbed_03565</name>
</gene>
<name>A0A1Y2SAX1_9GAMM</name>
<dbReference type="AlphaFoldDB" id="A0A1Y2SAX1"/>
<reference evidence="1 2" key="1">
    <citation type="submission" date="2017-01" db="EMBL/GenBank/DDBJ databases">
        <title>Deconstructing symbiosis and pathogenesis requirements using a combined genomic-metabolomic approach.</title>
        <authorList>
            <person name="Tobias N.J."/>
            <person name="Wolff H."/>
            <person name="Djahanschiri B."/>
            <person name="Ebersberger I."/>
            <person name="Bode H.B."/>
        </authorList>
    </citation>
    <scope>NUCLEOTIDE SEQUENCE [LARGE SCALE GENOMIC DNA]</scope>
    <source>
        <strain evidence="1 2">DSM 4764</strain>
    </source>
</reference>
<keyword evidence="2" id="KW-1185">Reference proteome</keyword>
<dbReference type="RefSeq" id="WP_086114158.1">
    <property type="nucleotide sequence ID" value="NZ_CAWNHF010000159.1"/>
</dbReference>
<accession>A0A1Y2SAX1</accession>
<dbReference type="Proteomes" id="UP000194204">
    <property type="component" value="Unassembled WGS sequence"/>
</dbReference>
<evidence type="ECO:0000313" key="1">
    <source>
        <dbReference type="EMBL" id="OTA15763.1"/>
    </source>
</evidence>
<proteinExistence type="predicted"/>